<dbReference type="PANTHER" id="PTHR10009:SF19">
    <property type="entry name" value="RE55542P"/>
    <property type="match status" value="1"/>
</dbReference>
<accession>A0A8I6TFY9</accession>
<dbReference type="OrthoDB" id="7776143at2759"/>
<proteinExistence type="inferred from homology"/>
<evidence type="ECO:0000313" key="5">
    <source>
        <dbReference type="EnsemblMetazoa" id="XP_014247778.1"/>
    </source>
</evidence>
<feature type="chain" id="PRO_5035214037" evidence="4">
    <location>
        <begin position="21"/>
        <end position="415"/>
    </location>
</feature>
<reference evidence="5" key="1">
    <citation type="submission" date="2022-01" db="UniProtKB">
        <authorList>
            <consortium name="EnsemblMetazoa"/>
        </authorList>
    </citation>
    <scope>IDENTIFICATION</scope>
</reference>
<dbReference type="InterPro" id="IPR017996">
    <property type="entry name" value="MRJP/yellow-related"/>
</dbReference>
<dbReference type="Pfam" id="PF03022">
    <property type="entry name" value="MRJP"/>
    <property type="match status" value="1"/>
</dbReference>
<evidence type="ECO:0000256" key="4">
    <source>
        <dbReference type="SAM" id="SignalP"/>
    </source>
</evidence>
<name>A0A8I6TFY9_CIMLE</name>
<feature type="signal peptide" evidence="4">
    <location>
        <begin position="1"/>
        <end position="20"/>
    </location>
</feature>
<dbReference type="PANTHER" id="PTHR10009">
    <property type="entry name" value="PROTEIN YELLOW-RELATED"/>
    <property type="match status" value="1"/>
</dbReference>
<dbReference type="GeneID" id="106665676"/>
<evidence type="ECO:0000256" key="1">
    <source>
        <dbReference type="ARBA" id="ARBA00004613"/>
    </source>
</evidence>
<dbReference type="AlphaFoldDB" id="A0A8I6TFY9"/>
<comment type="similarity">
    <text evidence="2">Belongs to the major royal jelly protein family.</text>
</comment>
<evidence type="ECO:0000256" key="3">
    <source>
        <dbReference type="ARBA" id="ARBA00022525"/>
    </source>
</evidence>
<protein>
    <submittedName>
        <fullName evidence="5">Uncharacterized protein</fullName>
    </submittedName>
</protein>
<evidence type="ECO:0000313" key="6">
    <source>
        <dbReference type="Proteomes" id="UP000494040"/>
    </source>
</evidence>
<dbReference type="Gene3D" id="2.120.10.30">
    <property type="entry name" value="TolB, C-terminal domain"/>
    <property type="match status" value="1"/>
</dbReference>
<keyword evidence="4" id="KW-0732">Signal</keyword>
<keyword evidence="6" id="KW-1185">Reference proteome</keyword>
<dbReference type="InterPro" id="IPR011042">
    <property type="entry name" value="6-blade_b-propeller_TolB-like"/>
</dbReference>
<sequence>MLYAMSSLPLLLLGLSYVAGELEIMYQWTLAKFDTPFNYPPNTKYRADTTFINSVEVGWDRVFVTLPRIWSGNPASLAWVPRPRKGQPNDPSPPLQAYPGWEWHVEAASRNLTKGNCSGLVSVFRARLDRCNRLWVLDSGVQDSLVTFNVVCPPRIFIFDLRTDQLVRMITLPNEVLRRNTLLSNMVLDDQSDFQNGGYGSCDNMFVYMSDTVAPAIVVYDSTRDAAWRLQHPKMYPDPDYGTYTLAGESFTLMDGILGMALNPAGSYRRTLFFQPFASDRLFGVPTSALQRGPNPGDDAELPVTLVGHKSSQAAGLAVDIRDGSLVFCPVSETAIAAWQPGSLDHKVVAYSPELLQFVLDFRSADRDEGNMWLVSSRFHKYFRRTVNPKEFNIRIMRLTPEVNHLNSTLFVFKK</sequence>
<evidence type="ECO:0000256" key="2">
    <source>
        <dbReference type="ARBA" id="ARBA00009127"/>
    </source>
</evidence>
<dbReference type="RefSeq" id="XP_014247778.1">
    <property type="nucleotide sequence ID" value="XM_014392292.2"/>
</dbReference>
<dbReference type="OMA" id="DANFYSP"/>
<organism evidence="5 6">
    <name type="scientific">Cimex lectularius</name>
    <name type="common">Bed bug</name>
    <name type="synonym">Acanthia lectularia</name>
    <dbReference type="NCBI Taxonomy" id="79782"/>
    <lineage>
        <taxon>Eukaryota</taxon>
        <taxon>Metazoa</taxon>
        <taxon>Ecdysozoa</taxon>
        <taxon>Arthropoda</taxon>
        <taxon>Hexapoda</taxon>
        <taxon>Insecta</taxon>
        <taxon>Pterygota</taxon>
        <taxon>Neoptera</taxon>
        <taxon>Paraneoptera</taxon>
        <taxon>Hemiptera</taxon>
        <taxon>Heteroptera</taxon>
        <taxon>Panheteroptera</taxon>
        <taxon>Cimicomorpha</taxon>
        <taxon>Cimicidae</taxon>
        <taxon>Cimex</taxon>
    </lineage>
</organism>
<keyword evidence="3" id="KW-0964">Secreted</keyword>
<dbReference type="KEGG" id="clec:106665676"/>
<comment type="subcellular location">
    <subcellularLocation>
        <location evidence="1">Secreted</location>
    </subcellularLocation>
</comment>
<dbReference type="Proteomes" id="UP000494040">
    <property type="component" value="Unassembled WGS sequence"/>
</dbReference>
<dbReference type="EnsemblMetazoa" id="XM_014392292.2">
    <property type="protein sequence ID" value="XP_014247778.1"/>
    <property type="gene ID" value="LOC106665676"/>
</dbReference>
<dbReference type="GO" id="GO:0005576">
    <property type="term" value="C:extracellular region"/>
    <property type="evidence" value="ECO:0007669"/>
    <property type="project" value="UniProtKB-SubCell"/>
</dbReference>